<dbReference type="RefSeq" id="WP_342627343.1">
    <property type="nucleotide sequence ID" value="NZ_CP152276.1"/>
</dbReference>
<evidence type="ECO:0000313" key="2">
    <source>
        <dbReference type="Proteomes" id="UP001449795"/>
    </source>
</evidence>
<dbReference type="Gene3D" id="2.60.120.620">
    <property type="entry name" value="q2cbj1_9rhob like domain"/>
    <property type="match status" value="1"/>
</dbReference>
<protein>
    <recommendedName>
        <fullName evidence="3">Prolyl 4-hydroxylase alpha subunit Fe(2+) 2OG dioxygenase domain-containing protein</fullName>
    </recommendedName>
</protein>
<dbReference type="Pfam" id="PF22814">
    <property type="entry name" value="WelO5"/>
    <property type="match status" value="1"/>
</dbReference>
<keyword evidence="2" id="KW-1185">Reference proteome</keyword>
<evidence type="ECO:0008006" key="3">
    <source>
        <dbReference type="Google" id="ProtNLM"/>
    </source>
</evidence>
<evidence type="ECO:0000313" key="1">
    <source>
        <dbReference type="EMBL" id="XAE41391.1"/>
    </source>
</evidence>
<proteinExistence type="predicted"/>
<sequence length="272" mass="30632">MITASTPPWEMKVHDLQCQSKIEYDALKALAQGTVGLVVLRGLIDQRELESQLSSLKCALKYRRTTHYVNGTLTTLGPYLAKHIENPDIYFDDAKKTKKILSEAGFSLDIIVKRKLEEVFGPKSIFLAAERPELQYASCVIRIHGDGVANPLHNDNIMRDAVMTPLLVKNFSHQLSCVVCLQECDHGGELLHYQRQWCPADEKYKIRNGLGYDAAVVTTFPPIRYKPKVGDVYLLNPAYYHEISPVSGNDRITLGFFLGISENNFSKVATWS</sequence>
<accession>A0ABZ3D0W1</accession>
<reference evidence="1 2" key="1">
    <citation type="submission" date="2024-04" db="EMBL/GenBank/DDBJ databases">
        <title>Complete genome sequence of Nguyenibacter vanlangesis HBCM-1154, a strain capable of nitrogen fixation, IAA production, and phosphorus solubilization isolated from sugarcane soil.</title>
        <authorList>
            <person name="MY HANH P."/>
        </authorList>
    </citation>
    <scope>NUCLEOTIDE SEQUENCE [LARGE SCALE GENOMIC DNA]</scope>
    <source>
        <strain evidence="1 2">HBCM 1154</strain>
    </source>
</reference>
<organism evidence="1 2">
    <name type="scientific">Nguyenibacter vanlangensis</name>
    <dbReference type="NCBI Taxonomy" id="1216886"/>
    <lineage>
        <taxon>Bacteria</taxon>
        <taxon>Pseudomonadati</taxon>
        <taxon>Pseudomonadota</taxon>
        <taxon>Alphaproteobacteria</taxon>
        <taxon>Acetobacterales</taxon>
        <taxon>Acetobacteraceae</taxon>
        <taxon>Nguyenibacter</taxon>
    </lineage>
</organism>
<dbReference type="EMBL" id="CP152276">
    <property type="protein sequence ID" value="XAE41391.1"/>
    <property type="molecule type" value="Genomic_DNA"/>
</dbReference>
<name>A0ABZ3D0W1_9PROT</name>
<dbReference type="InterPro" id="IPR055091">
    <property type="entry name" value="WelO5-like"/>
</dbReference>
<dbReference type="SUPFAM" id="SSF51197">
    <property type="entry name" value="Clavaminate synthase-like"/>
    <property type="match status" value="1"/>
</dbReference>
<gene>
    <name evidence="1" type="ORF">AAC691_13910</name>
</gene>
<dbReference type="Proteomes" id="UP001449795">
    <property type="component" value="Chromosome"/>
</dbReference>